<sequence>MERGCSAGSDKTLHIIGLYCSQTQTSYRSVTLIHRLPKADNPSSNSRWCEMTRLRRAVTSLTNQAAFIVSVTCTPWHGVWCLRFQTDGLMAD</sequence>
<protein>
    <submittedName>
        <fullName evidence="1">Uncharacterized protein</fullName>
    </submittedName>
</protein>
<dbReference type="Proteomes" id="UP001219934">
    <property type="component" value="Unassembled WGS sequence"/>
</dbReference>
<proteinExistence type="predicted"/>
<dbReference type="AlphaFoldDB" id="A0AAD6FSX1"/>
<keyword evidence="2" id="KW-1185">Reference proteome</keyword>
<dbReference type="EMBL" id="JAPTMU010000004">
    <property type="protein sequence ID" value="KAJ4944645.1"/>
    <property type="molecule type" value="Genomic_DNA"/>
</dbReference>
<organism evidence="1 2">
    <name type="scientific">Pogonophryne albipinna</name>
    <dbReference type="NCBI Taxonomy" id="1090488"/>
    <lineage>
        <taxon>Eukaryota</taxon>
        <taxon>Metazoa</taxon>
        <taxon>Chordata</taxon>
        <taxon>Craniata</taxon>
        <taxon>Vertebrata</taxon>
        <taxon>Euteleostomi</taxon>
        <taxon>Actinopterygii</taxon>
        <taxon>Neopterygii</taxon>
        <taxon>Teleostei</taxon>
        <taxon>Neoteleostei</taxon>
        <taxon>Acanthomorphata</taxon>
        <taxon>Eupercaria</taxon>
        <taxon>Perciformes</taxon>
        <taxon>Notothenioidei</taxon>
        <taxon>Pogonophryne</taxon>
    </lineage>
</organism>
<evidence type="ECO:0000313" key="2">
    <source>
        <dbReference type="Proteomes" id="UP001219934"/>
    </source>
</evidence>
<comment type="caution">
    <text evidence="1">The sequence shown here is derived from an EMBL/GenBank/DDBJ whole genome shotgun (WGS) entry which is preliminary data.</text>
</comment>
<accession>A0AAD6FSX1</accession>
<gene>
    <name evidence="1" type="ORF">JOQ06_013188</name>
</gene>
<evidence type="ECO:0000313" key="1">
    <source>
        <dbReference type="EMBL" id="KAJ4944645.1"/>
    </source>
</evidence>
<name>A0AAD6FSX1_9TELE</name>
<reference evidence="1" key="1">
    <citation type="submission" date="2022-11" db="EMBL/GenBank/DDBJ databases">
        <title>Chromosome-level genome of Pogonophryne albipinna.</title>
        <authorList>
            <person name="Jo E."/>
        </authorList>
    </citation>
    <scope>NUCLEOTIDE SEQUENCE</scope>
    <source>
        <strain evidence="1">SGF0006</strain>
        <tissue evidence="1">Muscle</tissue>
    </source>
</reference>